<organism evidence="2">
    <name type="scientific">Arundo donax</name>
    <name type="common">Giant reed</name>
    <name type="synonym">Donax arundinaceus</name>
    <dbReference type="NCBI Taxonomy" id="35708"/>
    <lineage>
        <taxon>Eukaryota</taxon>
        <taxon>Viridiplantae</taxon>
        <taxon>Streptophyta</taxon>
        <taxon>Embryophyta</taxon>
        <taxon>Tracheophyta</taxon>
        <taxon>Spermatophyta</taxon>
        <taxon>Magnoliopsida</taxon>
        <taxon>Liliopsida</taxon>
        <taxon>Poales</taxon>
        <taxon>Poaceae</taxon>
        <taxon>PACMAD clade</taxon>
        <taxon>Arundinoideae</taxon>
        <taxon>Arundineae</taxon>
        <taxon>Arundo</taxon>
    </lineage>
</organism>
<feature type="region of interest" description="Disordered" evidence="1">
    <location>
        <begin position="36"/>
        <end position="58"/>
    </location>
</feature>
<proteinExistence type="predicted"/>
<evidence type="ECO:0000313" key="2">
    <source>
        <dbReference type="EMBL" id="JAD47450.1"/>
    </source>
</evidence>
<dbReference type="AlphaFoldDB" id="A0A0A9AEP6"/>
<protein>
    <submittedName>
        <fullName evidence="2">Uncharacterized protein</fullName>
    </submittedName>
</protein>
<reference evidence="2" key="2">
    <citation type="journal article" date="2015" name="Data Brief">
        <title>Shoot transcriptome of the giant reed, Arundo donax.</title>
        <authorList>
            <person name="Barrero R.A."/>
            <person name="Guerrero F.D."/>
            <person name="Moolhuijzen P."/>
            <person name="Goolsby J.A."/>
            <person name="Tidwell J."/>
            <person name="Bellgard S.E."/>
            <person name="Bellgard M.I."/>
        </authorList>
    </citation>
    <scope>NUCLEOTIDE SEQUENCE</scope>
    <source>
        <tissue evidence="2">Shoot tissue taken approximately 20 cm above the soil surface</tissue>
    </source>
</reference>
<reference evidence="2" key="1">
    <citation type="submission" date="2014-09" db="EMBL/GenBank/DDBJ databases">
        <authorList>
            <person name="Magalhaes I.L.F."/>
            <person name="Oliveira U."/>
            <person name="Santos F.R."/>
            <person name="Vidigal T.H.D.A."/>
            <person name="Brescovit A.D."/>
            <person name="Santos A.J."/>
        </authorList>
    </citation>
    <scope>NUCLEOTIDE SEQUENCE</scope>
    <source>
        <tissue evidence="2">Shoot tissue taken approximately 20 cm above the soil surface</tissue>
    </source>
</reference>
<name>A0A0A9AEP6_ARUDO</name>
<dbReference type="EMBL" id="GBRH01250445">
    <property type="protein sequence ID" value="JAD47450.1"/>
    <property type="molecule type" value="Transcribed_RNA"/>
</dbReference>
<sequence>MMVILSMSDMSTLGNHLNTTRMHITRILRMSFKRKPDNFTTTTGMDQPMTPQITSDHHNSTTKVYSINIEL</sequence>
<feature type="compositionally biased region" description="Polar residues" evidence="1">
    <location>
        <begin position="38"/>
        <end position="54"/>
    </location>
</feature>
<evidence type="ECO:0000256" key="1">
    <source>
        <dbReference type="SAM" id="MobiDB-lite"/>
    </source>
</evidence>
<accession>A0A0A9AEP6</accession>